<protein>
    <submittedName>
        <fullName evidence="1">Uncharacterized protein</fullName>
    </submittedName>
</protein>
<evidence type="ECO:0000313" key="1">
    <source>
        <dbReference type="EMBL" id="MBX49116.1"/>
    </source>
</evidence>
<sequence length="35" mass="3931">MSRLCSKSSPYSPAQSYSIAAWRSSPHFLYSKLPP</sequence>
<reference evidence="1" key="1">
    <citation type="submission" date="2018-02" db="EMBL/GenBank/DDBJ databases">
        <title>Rhizophora mucronata_Transcriptome.</title>
        <authorList>
            <person name="Meera S.P."/>
            <person name="Sreeshan A."/>
            <person name="Augustine A."/>
        </authorList>
    </citation>
    <scope>NUCLEOTIDE SEQUENCE</scope>
    <source>
        <tissue evidence="1">Leaf</tissue>
    </source>
</reference>
<dbReference type="EMBL" id="GGEC01068632">
    <property type="protein sequence ID" value="MBX49116.1"/>
    <property type="molecule type" value="Transcribed_RNA"/>
</dbReference>
<accession>A0A2P2P2U1</accession>
<name>A0A2P2P2U1_RHIMU</name>
<organism evidence="1">
    <name type="scientific">Rhizophora mucronata</name>
    <name type="common">Asiatic mangrove</name>
    <dbReference type="NCBI Taxonomy" id="61149"/>
    <lineage>
        <taxon>Eukaryota</taxon>
        <taxon>Viridiplantae</taxon>
        <taxon>Streptophyta</taxon>
        <taxon>Embryophyta</taxon>
        <taxon>Tracheophyta</taxon>
        <taxon>Spermatophyta</taxon>
        <taxon>Magnoliopsida</taxon>
        <taxon>eudicotyledons</taxon>
        <taxon>Gunneridae</taxon>
        <taxon>Pentapetalae</taxon>
        <taxon>rosids</taxon>
        <taxon>fabids</taxon>
        <taxon>Malpighiales</taxon>
        <taxon>Rhizophoraceae</taxon>
        <taxon>Rhizophora</taxon>
    </lineage>
</organism>
<proteinExistence type="predicted"/>
<dbReference type="AlphaFoldDB" id="A0A2P2P2U1"/>